<feature type="chain" id="PRO_5046894306" description="Ice-binding protein C-terminal domain-containing protein" evidence="1">
    <location>
        <begin position="26"/>
        <end position="195"/>
    </location>
</feature>
<evidence type="ECO:0000259" key="2">
    <source>
        <dbReference type="Pfam" id="PF07589"/>
    </source>
</evidence>
<comment type="caution">
    <text evidence="3">The sequence shown here is derived from an EMBL/GenBank/DDBJ whole genome shotgun (WGS) entry which is preliminary data.</text>
</comment>
<feature type="domain" description="Ice-binding protein C-terminal" evidence="2">
    <location>
        <begin position="165"/>
        <end position="188"/>
    </location>
</feature>
<gene>
    <name evidence="3" type="ORF">FHS28_003355</name>
</gene>
<accession>A0ABR6GV17</accession>
<dbReference type="Pfam" id="PF07589">
    <property type="entry name" value="PEP-CTERM"/>
    <property type="match status" value="1"/>
</dbReference>
<dbReference type="InterPro" id="IPR013424">
    <property type="entry name" value="Ice-binding_C"/>
</dbReference>
<sequence>MKAISFKQGWLTAMAALSLCGSAMAGDLVVNGGFEAGSLAGWSGSVLTNPYSGVVCLGAGSVPEGSCEAFLGTSGSADTMTQALSTVAGQAYAISFLLQSDGSVPSDFSVSFGDQWLYTSATSLLPTTPTVLSFMAAATAEATSLTFSFRNDPGYFVLDAVSVTAVPEPSALPLMLLGVGAIAVWRRRPGPSAVA</sequence>
<dbReference type="SUPFAM" id="SSF49785">
    <property type="entry name" value="Galactose-binding domain-like"/>
    <property type="match status" value="1"/>
</dbReference>
<dbReference type="EMBL" id="JACHXO010000006">
    <property type="protein sequence ID" value="MBB3195945.1"/>
    <property type="molecule type" value="Genomic_DNA"/>
</dbReference>
<dbReference type="Gene3D" id="2.60.120.260">
    <property type="entry name" value="Galactose-binding domain-like"/>
    <property type="match status" value="1"/>
</dbReference>
<keyword evidence="1" id="KW-0732">Signal</keyword>
<feature type="signal peptide" evidence="1">
    <location>
        <begin position="1"/>
        <end position="25"/>
    </location>
</feature>
<protein>
    <recommendedName>
        <fullName evidence="2">Ice-binding protein C-terminal domain-containing protein</fullName>
    </recommendedName>
</protein>
<evidence type="ECO:0000313" key="3">
    <source>
        <dbReference type="EMBL" id="MBB3195945.1"/>
    </source>
</evidence>
<dbReference type="Proteomes" id="UP000574369">
    <property type="component" value="Unassembled WGS sequence"/>
</dbReference>
<evidence type="ECO:0000256" key="1">
    <source>
        <dbReference type="SAM" id="SignalP"/>
    </source>
</evidence>
<keyword evidence="4" id="KW-1185">Reference proteome</keyword>
<reference evidence="3 4" key="1">
    <citation type="submission" date="2020-08" db="EMBL/GenBank/DDBJ databases">
        <title>Genomic Encyclopedia of Type Strains, Phase III (KMG-III): the genomes of soil and plant-associated and newly described type strains.</title>
        <authorList>
            <person name="Whitman W."/>
        </authorList>
    </citation>
    <scope>NUCLEOTIDE SEQUENCE [LARGE SCALE GENOMIC DNA]</scope>
    <source>
        <strain evidence="3 4">CECT 7247</strain>
    </source>
</reference>
<evidence type="ECO:0000313" key="4">
    <source>
        <dbReference type="Proteomes" id="UP000574369"/>
    </source>
</evidence>
<name>A0ABR6GV17_9BURK</name>
<dbReference type="InterPro" id="IPR008979">
    <property type="entry name" value="Galactose-bd-like_sf"/>
</dbReference>
<organism evidence="3 4">
    <name type="scientific">Roseateles terrae</name>
    <dbReference type="NCBI Taxonomy" id="431060"/>
    <lineage>
        <taxon>Bacteria</taxon>
        <taxon>Pseudomonadati</taxon>
        <taxon>Pseudomonadota</taxon>
        <taxon>Betaproteobacteria</taxon>
        <taxon>Burkholderiales</taxon>
        <taxon>Sphaerotilaceae</taxon>
        <taxon>Roseateles</taxon>
    </lineage>
</organism>
<proteinExistence type="predicted"/>
<dbReference type="NCBIfam" id="TIGR02595">
    <property type="entry name" value="PEP_CTERM"/>
    <property type="match status" value="1"/>
</dbReference>